<accession>A0A0B1TH23</accession>
<evidence type="ECO:0000313" key="5">
    <source>
        <dbReference type="EMBL" id="KHJ94670.1"/>
    </source>
</evidence>
<dbReference type="Gene3D" id="3.20.20.70">
    <property type="entry name" value="Aldolase class I"/>
    <property type="match status" value="1"/>
</dbReference>
<dbReference type="GO" id="GO:0004557">
    <property type="term" value="F:alpha-galactosidase activity"/>
    <property type="evidence" value="ECO:0007669"/>
    <property type="project" value="TreeGrafter"/>
</dbReference>
<dbReference type="PANTHER" id="PTHR11452">
    <property type="entry name" value="ALPHA-GALACTOSIDASE/ALPHA-N-ACETYLGALACTOSAMINIDASE"/>
    <property type="match status" value="1"/>
</dbReference>
<dbReference type="GO" id="GO:0016139">
    <property type="term" value="P:glycoside catabolic process"/>
    <property type="evidence" value="ECO:0007669"/>
    <property type="project" value="TreeGrafter"/>
</dbReference>
<dbReference type="EC" id="3.2.1.-" evidence="4"/>
<dbReference type="OrthoDB" id="5795902at2759"/>
<dbReference type="GO" id="GO:0009311">
    <property type="term" value="P:oligosaccharide metabolic process"/>
    <property type="evidence" value="ECO:0007669"/>
    <property type="project" value="TreeGrafter"/>
</dbReference>
<gene>
    <name evidence="5" type="ORF">OESDEN_05392</name>
</gene>
<dbReference type="Pfam" id="PF16499">
    <property type="entry name" value="Melibiase_2"/>
    <property type="match status" value="1"/>
</dbReference>
<comment type="subunit">
    <text evidence="4">Homodimer.</text>
</comment>
<evidence type="ECO:0000256" key="2">
    <source>
        <dbReference type="ARBA" id="ARBA00022801"/>
    </source>
</evidence>
<keyword evidence="6" id="KW-1185">Reference proteome</keyword>
<dbReference type="InterPro" id="IPR017853">
    <property type="entry name" value="GH"/>
</dbReference>
<name>A0A0B1TH23_OESDE</name>
<keyword evidence="2 4" id="KW-0378">Hydrolase</keyword>
<dbReference type="EMBL" id="KN550243">
    <property type="protein sequence ID" value="KHJ94670.1"/>
    <property type="molecule type" value="Genomic_DNA"/>
</dbReference>
<evidence type="ECO:0000256" key="3">
    <source>
        <dbReference type="ARBA" id="ARBA00023295"/>
    </source>
</evidence>
<protein>
    <recommendedName>
        <fullName evidence="4">Alpha-galactosidase</fullName>
        <ecNumber evidence="4">3.2.1.-</ecNumber>
    </recommendedName>
</protein>
<dbReference type="AlphaFoldDB" id="A0A0B1TH23"/>
<comment type="similarity">
    <text evidence="1 4">Belongs to the glycosyl hydrolase 27 family.</text>
</comment>
<dbReference type="GO" id="GO:0005737">
    <property type="term" value="C:cytoplasm"/>
    <property type="evidence" value="ECO:0007669"/>
    <property type="project" value="TreeGrafter"/>
</dbReference>
<dbReference type="InterPro" id="IPR002241">
    <property type="entry name" value="Glyco_hydro_27"/>
</dbReference>
<reference evidence="5 6" key="1">
    <citation type="submission" date="2014-03" db="EMBL/GenBank/DDBJ databases">
        <title>Draft genome of the hookworm Oesophagostomum dentatum.</title>
        <authorList>
            <person name="Mitreva M."/>
        </authorList>
    </citation>
    <scope>NUCLEOTIDE SEQUENCE [LARGE SCALE GENOMIC DNA]</scope>
    <source>
        <strain evidence="5 6">OD-Hann</strain>
    </source>
</reference>
<organism evidence="5 6">
    <name type="scientific">Oesophagostomum dentatum</name>
    <name type="common">Nodular worm</name>
    <dbReference type="NCBI Taxonomy" id="61180"/>
    <lineage>
        <taxon>Eukaryota</taxon>
        <taxon>Metazoa</taxon>
        <taxon>Ecdysozoa</taxon>
        <taxon>Nematoda</taxon>
        <taxon>Chromadorea</taxon>
        <taxon>Rhabditida</taxon>
        <taxon>Rhabditina</taxon>
        <taxon>Rhabditomorpha</taxon>
        <taxon>Strongyloidea</taxon>
        <taxon>Strongylidae</taxon>
        <taxon>Oesophagostomum</taxon>
    </lineage>
</organism>
<dbReference type="SUPFAM" id="SSF51445">
    <property type="entry name" value="(Trans)glycosidases"/>
    <property type="match status" value="1"/>
</dbReference>
<keyword evidence="3 4" id="KW-0326">Glycosidase</keyword>
<sequence length="159" mass="18140">MNPRKILLESNGLTWPSQKAAPKTSVGGAMADQVDYSRVARSCNLWRNFEDISSSWESILRIIDYYDRHQDEHIPTHGPGHWHDPDMLVIGNPGITVNMAIAQMTIWSIWSAPLIMSNDLRTIGPEFRYILLNRDVIDIDQDPMGRMGRLVAKVSRCHK</sequence>
<dbReference type="Proteomes" id="UP000053660">
    <property type="component" value="Unassembled WGS sequence"/>
</dbReference>
<dbReference type="PANTHER" id="PTHR11452:SF83">
    <property type="entry name" value="ALPHA-GALACTOSIDASE"/>
    <property type="match status" value="1"/>
</dbReference>
<evidence type="ECO:0000256" key="1">
    <source>
        <dbReference type="ARBA" id="ARBA00009743"/>
    </source>
</evidence>
<dbReference type="InterPro" id="IPR013785">
    <property type="entry name" value="Aldolase_TIM"/>
</dbReference>
<evidence type="ECO:0000256" key="4">
    <source>
        <dbReference type="RuleBase" id="RU361168"/>
    </source>
</evidence>
<proteinExistence type="inferred from homology"/>
<evidence type="ECO:0000313" key="6">
    <source>
        <dbReference type="Proteomes" id="UP000053660"/>
    </source>
</evidence>
<dbReference type="PRINTS" id="PR00740">
    <property type="entry name" value="GLHYDRLASE27"/>
</dbReference>
<keyword evidence="4" id="KW-1015">Disulfide bond</keyword>